<comment type="caution">
    <text evidence="2">The sequence shown here is derived from an EMBL/GenBank/DDBJ whole genome shotgun (WGS) entry which is preliminary data.</text>
</comment>
<name>A0ABQ9HPJ4_9NEOP</name>
<reference evidence="2 3" key="1">
    <citation type="submission" date="2023-02" db="EMBL/GenBank/DDBJ databases">
        <title>LHISI_Scaffold_Assembly.</title>
        <authorList>
            <person name="Stuart O.P."/>
            <person name="Cleave R."/>
            <person name="Magrath M.J.L."/>
            <person name="Mikheyev A.S."/>
        </authorList>
    </citation>
    <scope>NUCLEOTIDE SEQUENCE [LARGE SCALE GENOMIC DNA]</scope>
    <source>
        <strain evidence="2">Daus_M_001</strain>
        <tissue evidence="2">Leg muscle</tissue>
    </source>
</reference>
<evidence type="ECO:0000313" key="3">
    <source>
        <dbReference type="Proteomes" id="UP001159363"/>
    </source>
</evidence>
<gene>
    <name evidence="2" type="ORF">PR048_012487</name>
</gene>
<dbReference type="Proteomes" id="UP001159363">
    <property type="component" value="Chromosome X"/>
</dbReference>
<proteinExistence type="predicted"/>
<keyword evidence="3" id="KW-1185">Reference proteome</keyword>
<evidence type="ECO:0000256" key="1">
    <source>
        <dbReference type="SAM" id="MobiDB-lite"/>
    </source>
</evidence>
<feature type="region of interest" description="Disordered" evidence="1">
    <location>
        <begin position="1"/>
        <end position="27"/>
    </location>
</feature>
<sequence>MCGSKNSLFTHLRGKHNKHRKSTPQNNSEVKNKWAFLEWSLTSILEQWIELKTHFQFASGDLEKFYMTRVLNEMYKDYNNLLYLLFLKPVTKEISQTNLLFQADSTESTKLFEEPCLLLLYVAWRLINQILFVELGTSVQNTEYFAKRIWI</sequence>
<protein>
    <submittedName>
        <fullName evidence="2">Uncharacterized protein</fullName>
    </submittedName>
</protein>
<evidence type="ECO:0000313" key="2">
    <source>
        <dbReference type="EMBL" id="KAJ8886278.1"/>
    </source>
</evidence>
<feature type="compositionally biased region" description="Basic residues" evidence="1">
    <location>
        <begin position="12"/>
        <end position="22"/>
    </location>
</feature>
<organism evidence="2 3">
    <name type="scientific">Dryococelus australis</name>
    <dbReference type="NCBI Taxonomy" id="614101"/>
    <lineage>
        <taxon>Eukaryota</taxon>
        <taxon>Metazoa</taxon>
        <taxon>Ecdysozoa</taxon>
        <taxon>Arthropoda</taxon>
        <taxon>Hexapoda</taxon>
        <taxon>Insecta</taxon>
        <taxon>Pterygota</taxon>
        <taxon>Neoptera</taxon>
        <taxon>Polyneoptera</taxon>
        <taxon>Phasmatodea</taxon>
        <taxon>Verophasmatodea</taxon>
        <taxon>Anareolatae</taxon>
        <taxon>Phasmatidae</taxon>
        <taxon>Eurycanthinae</taxon>
        <taxon>Dryococelus</taxon>
    </lineage>
</organism>
<accession>A0ABQ9HPJ4</accession>
<dbReference type="EMBL" id="JARBHB010000004">
    <property type="protein sequence ID" value="KAJ8886278.1"/>
    <property type="molecule type" value="Genomic_DNA"/>
</dbReference>